<evidence type="ECO:0000259" key="2">
    <source>
        <dbReference type="Pfam" id="PF00582"/>
    </source>
</evidence>
<comment type="similarity">
    <text evidence="1">Belongs to the universal stress protein A family.</text>
</comment>
<dbReference type="EMBL" id="BAABIC010000008">
    <property type="protein sequence ID" value="GAA4690519.1"/>
    <property type="molecule type" value="Genomic_DNA"/>
</dbReference>
<dbReference type="PANTHER" id="PTHR46268:SF6">
    <property type="entry name" value="UNIVERSAL STRESS PROTEIN UP12"/>
    <property type="match status" value="1"/>
</dbReference>
<gene>
    <name evidence="3" type="ORF">GCM10023215_29060</name>
</gene>
<reference evidence="4" key="1">
    <citation type="journal article" date="2019" name="Int. J. Syst. Evol. Microbiol.">
        <title>The Global Catalogue of Microorganisms (GCM) 10K type strain sequencing project: providing services to taxonomists for standard genome sequencing and annotation.</title>
        <authorList>
            <consortium name="The Broad Institute Genomics Platform"/>
            <consortium name="The Broad Institute Genome Sequencing Center for Infectious Disease"/>
            <person name="Wu L."/>
            <person name="Ma J."/>
        </authorList>
    </citation>
    <scope>NUCLEOTIDE SEQUENCE [LARGE SCALE GENOMIC DNA]</scope>
    <source>
        <strain evidence="4">JCM 18055</strain>
    </source>
</reference>
<dbReference type="InterPro" id="IPR006016">
    <property type="entry name" value="UspA"/>
</dbReference>
<proteinExistence type="inferred from homology"/>
<organism evidence="3 4">
    <name type="scientific">Pseudonocardia yuanmonensis</name>
    <dbReference type="NCBI Taxonomy" id="1095914"/>
    <lineage>
        <taxon>Bacteria</taxon>
        <taxon>Bacillati</taxon>
        <taxon>Actinomycetota</taxon>
        <taxon>Actinomycetes</taxon>
        <taxon>Pseudonocardiales</taxon>
        <taxon>Pseudonocardiaceae</taxon>
        <taxon>Pseudonocardia</taxon>
    </lineage>
</organism>
<feature type="domain" description="UspA" evidence="2">
    <location>
        <begin position="9"/>
        <end position="132"/>
    </location>
</feature>
<keyword evidence="4" id="KW-1185">Reference proteome</keyword>
<protein>
    <recommendedName>
        <fullName evidence="2">UspA domain-containing protein</fullName>
    </recommendedName>
</protein>
<feature type="domain" description="UspA" evidence="2">
    <location>
        <begin position="144"/>
        <end position="273"/>
    </location>
</feature>
<dbReference type="PANTHER" id="PTHR46268">
    <property type="entry name" value="STRESS RESPONSE PROTEIN NHAX"/>
    <property type="match status" value="1"/>
</dbReference>
<evidence type="ECO:0000313" key="4">
    <source>
        <dbReference type="Proteomes" id="UP001500325"/>
    </source>
</evidence>
<dbReference type="CDD" id="cd00293">
    <property type="entry name" value="USP-like"/>
    <property type="match status" value="1"/>
</dbReference>
<evidence type="ECO:0000313" key="3">
    <source>
        <dbReference type="EMBL" id="GAA4690519.1"/>
    </source>
</evidence>
<comment type="caution">
    <text evidence="3">The sequence shown here is derived from an EMBL/GenBank/DDBJ whole genome shotgun (WGS) entry which is preliminary data.</text>
</comment>
<dbReference type="SUPFAM" id="SSF52402">
    <property type="entry name" value="Adenine nucleotide alpha hydrolases-like"/>
    <property type="match status" value="2"/>
</dbReference>
<accession>A0ABP8WIX5</accession>
<dbReference type="Pfam" id="PF00582">
    <property type="entry name" value="Usp"/>
    <property type="match status" value="2"/>
</dbReference>
<dbReference type="Gene3D" id="3.40.50.620">
    <property type="entry name" value="HUPs"/>
    <property type="match status" value="2"/>
</dbReference>
<evidence type="ECO:0000256" key="1">
    <source>
        <dbReference type="ARBA" id="ARBA00008791"/>
    </source>
</evidence>
<sequence>MSAGAWTTRPVVVGTDGSGGATRAVAWAAEAARLRELPLHVVCVLHRRPAGPPLVAESLLTRAGAVARINGGGRPVETRIAVGSPTHVLARLAADAELLVVGHHGGGRALPTLGGTAARLTGLSPGALAVVRAAPGRPVPDRDRPVLVAVDGRPGSAALVRHAAELAARRDADLHVAHVWRESPSDVVSRLGRRERAPHREEAERALEEIAASVEADHPRLRVRWTVERGYPAWSVLELSDAAQLVVVGRHRGRSVGALATVLLQASSCPVLLPPRSLTTASGRPVTASALDAVPL</sequence>
<name>A0ABP8WIX5_9PSEU</name>
<dbReference type="InterPro" id="IPR014729">
    <property type="entry name" value="Rossmann-like_a/b/a_fold"/>
</dbReference>
<dbReference type="Proteomes" id="UP001500325">
    <property type="component" value="Unassembled WGS sequence"/>
</dbReference>